<sequence>MNPHINEFNALNHISSNLDWEFMETLLEPEDATYPWNVADESSVAYFQHLELQFDLLDFPEAELITSANNFYQNLDMIWDQVTVIQENNSSKNTINYLQVILQNAFSTIPGVILTAIAEKAAEVFIFEESVSEKLVKCVQALLPSWETDDLLVLARPFAYSMRSSEPQTLASIIRDFEHRDWANLSEIEQAKITLVIANYALGHLSQSGSQI</sequence>
<gene>
    <name evidence="1" type="ORF">AN481_00015</name>
</gene>
<organism evidence="1 2">
    <name type="scientific">Aphanizomenon flos-aquae LD13</name>
    <dbReference type="NCBI Taxonomy" id="1710894"/>
    <lineage>
        <taxon>Bacteria</taxon>
        <taxon>Bacillati</taxon>
        <taxon>Cyanobacteriota</taxon>
        <taxon>Cyanophyceae</taxon>
        <taxon>Nostocales</taxon>
        <taxon>Aphanizomenonaceae</taxon>
        <taxon>Aphanizomenon</taxon>
    </lineage>
</organism>
<reference evidence="1 2" key="1">
    <citation type="submission" date="2015-09" db="EMBL/GenBank/DDBJ databases">
        <title>Whole genome shotgun sequence assembly of Aphanizomenon flos-aquae UKL13.</title>
        <authorList>
            <person name="Driscoll C."/>
        </authorList>
    </citation>
    <scope>NUCLEOTIDE SEQUENCE [LARGE SCALE GENOMIC DNA]</scope>
    <source>
        <strain evidence="1">MDT13</strain>
    </source>
</reference>
<evidence type="ECO:0000313" key="2">
    <source>
        <dbReference type="Proteomes" id="UP000092382"/>
    </source>
</evidence>
<accession>A0A1B7W240</accession>
<dbReference type="STRING" id="1803587.GCA_001593825_02960"/>
<comment type="caution">
    <text evidence="1">The sequence shown here is derived from an EMBL/GenBank/DDBJ whole genome shotgun (WGS) entry which is preliminary data.</text>
</comment>
<proteinExistence type="predicted"/>
<dbReference type="EMBL" id="LJOY01000001">
    <property type="protein sequence ID" value="OBQ27353.1"/>
    <property type="molecule type" value="Genomic_DNA"/>
</dbReference>
<protein>
    <submittedName>
        <fullName evidence="1">Uncharacterized protein</fullName>
    </submittedName>
</protein>
<dbReference type="AlphaFoldDB" id="A0A1B7W240"/>
<dbReference type="PATRIC" id="fig|1710894.3.peg.2172"/>
<name>A0A1B7W240_APHFL</name>
<dbReference type="Proteomes" id="UP000092382">
    <property type="component" value="Unassembled WGS sequence"/>
</dbReference>
<evidence type="ECO:0000313" key="1">
    <source>
        <dbReference type="EMBL" id="OBQ27353.1"/>
    </source>
</evidence>